<dbReference type="AlphaFoldDB" id="A0A1C4BLB6"/>
<dbReference type="EMBL" id="FMAR01000003">
    <property type="protein sequence ID" value="SCC07709.1"/>
    <property type="molecule type" value="Genomic_DNA"/>
</dbReference>
<evidence type="ECO:0000313" key="2">
    <source>
        <dbReference type="Proteomes" id="UP000242818"/>
    </source>
</evidence>
<name>A0A1C4BLB6_9BACT</name>
<evidence type="ECO:0000313" key="1">
    <source>
        <dbReference type="EMBL" id="SCC07709.1"/>
    </source>
</evidence>
<sequence>MLDYIITACANNQTNFGIEIVKKGTRPISQNTLSNALRKGRDKLTARIYFGTKNRFGIDLEACNEFNKIIVVVDPRKLTSKAAAFLKQKGYHFLFAITTYKPDTGSITFPTYEMAAESSTESEMVVEDEQAFQPGRYITLGATYNLLPLADFEENKFYFIVLKTKQAIPGFARRSINKNAFHLTDKQGHTLLNIKPDDIAALYLDPTS</sequence>
<accession>A0A1C4BLB6</accession>
<organism evidence="1 2">
    <name type="scientific">Chitinophaga costaii</name>
    <dbReference type="NCBI Taxonomy" id="1335309"/>
    <lineage>
        <taxon>Bacteria</taxon>
        <taxon>Pseudomonadati</taxon>
        <taxon>Bacteroidota</taxon>
        <taxon>Chitinophagia</taxon>
        <taxon>Chitinophagales</taxon>
        <taxon>Chitinophagaceae</taxon>
        <taxon>Chitinophaga</taxon>
    </lineage>
</organism>
<gene>
    <name evidence="1" type="ORF">GA0116948_103156</name>
</gene>
<proteinExistence type="predicted"/>
<protein>
    <submittedName>
        <fullName evidence="1">Uncharacterized protein</fullName>
    </submittedName>
</protein>
<keyword evidence="2" id="KW-1185">Reference proteome</keyword>
<dbReference type="Proteomes" id="UP000242818">
    <property type="component" value="Unassembled WGS sequence"/>
</dbReference>
<reference evidence="1 2" key="1">
    <citation type="submission" date="2016-08" db="EMBL/GenBank/DDBJ databases">
        <authorList>
            <person name="Seilhamer J.J."/>
        </authorList>
    </citation>
    <scope>NUCLEOTIDE SEQUENCE [LARGE SCALE GENOMIC DNA]</scope>
    <source>
        <strain evidence="1 2">A37T2</strain>
    </source>
</reference>